<dbReference type="InterPro" id="IPR001680">
    <property type="entry name" value="WD40_rpt"/>
</dbReference>
<dbReference type="PANTHER" id="PTHR19877:SF1">
    <property type="entry name" value="EUKARYOTIC TRANSLATION INITIATION FACTOR 3 SUBUNIT I"/>
    <property type="match status" value="1"/>
</dbReference>
<evidence type="ECO:0000313" key="9">
    <source>
        <dbReference type="EMBL" id="CAD2139817.1"/>
    </source>
</evidence>
<keyword evidence="4" id="KW-0677">Repeat</keyword>
<dbReference type="Pfam" id="PF24805">
    <property type="entry name" value="EIF3I"/>
    <property type="match status" value="1"/>
</dbReference>
<evidence type="ECO:0000256" key="5">
    <source>
        <dbReference type="ARBA" id="ARBA00022917"/>
    </source>
</evidence>
<dbReference type="PROSITE" id="PS00678">
    <property type="entry name" value="WD_REPEATS_1"/>
    <property type="match status" value="1"/>
</dbReference>
<reference evidence="9 10" key="1">
    <citation type="submission" date="2020-08" db="EMBL/GenBank/DDBJ databases">
        <authorList>
            <person name="Koutsovoulos G."/>
            <person name="Danchin GJ E."/>
        </authorList>
    </citation>
    <scope>NUCLEOTIDE SEQUENCE [LARGE SCALE GENOMIC DNA]</scope>
</reference>
<dbReference type="EMBL" id="CAJEWN010000024">
    <property type="protein sequence ID" value="CAD2139817.1"/>
    <property type="molecule type" value="Genomic_DNA"/>
</dbReference>
<name>A0A6V7TZB3_MELEN</name>
<proteinExistence type="inferred from homology"/>
<keyword evidence="2" id="KW-0396">Initiation factor</keyword>
<dbReference type="AlphaFoldDB" id="A0A6V7TZB3"/>
<evidence type="ECO:0000256" key="1">
    <source>
        <dbReference type="ARBA" id="ARBA00022490"/>
    </source>
</evidence>
<evidence type="ECO:0000313" key="10">
    <source>
        <dbReference type="Proteomes" id="UP000580250"/>
    </source>
</evidence>
<dbReference type="InterPro" id="IPR036322">
    <property type="entry name" value="WD40_repeat_dom_sf"/>
</dbReference>
<dbReference type="SUPFAM" id="SSF50978">
    <property type="entry name" value="WD40 repeat-like"/>
    <property type="match status" value="1"/>
</dbReference>
<dbReference type="Proteomes" id="UP000580250">
    <property type="component" value="Unassembled WGS sequence"/>
</dbReference>
<keyword evidence="5" id="KW-0648">Protein biosynthesis</keyword>
<evidence type="ECO:0000256" key="7">
    <source>
        <dbReference type="ARBA" id="ARBA00040390"/>
    </source>
</evidence>
<evidence type="ECO:0000256" key="4">
    <source>
        <dbReference type="ARBA" id="ARBA00022737"/>
    </source>
</evidence>
<evidence type="ECO:0000256" key="6">
    <source>
        <dbReference type="ARBA" id="ARBA00038394"/>
    </source>
</evidence>
<dbReference type="InterPro" id="IPR019775">
    <property type="entry name" value="WD40_repeat_CS"/>
</dbReference>
<evidence type="ECO:0000256" key="3">
    <source>
        <dbReference type="ARBA" id="ARBA00022574"/>
    </source>
</evidence>
<accession>A0A6V7TZB3</accession>
<keyword evidence="1" id="KW-0963">Cytoplasm</keyword>
<evidence type="ECO:0000256" key="2">
    <source>
        <dbReference type="ARBA" id="ARBA00022540"/>
    </source>
</evidence>
<organism evidence="9 10">
    <name type="scientific">Meloidogyne enterolobii</name>
    <name type="common">Root-knot nematode worm</name>
    <name type="synonym">Meloidogyne mayaguensis</name>
    <dbReference type="NCBI Taxonomy" id="390850"/>
    <lineage>
        <taxon>Eukaryota</taxon>
        <taxon>Metazoa</taxon>
        <taxon>Ecdysozoa</taxon>
        <taxon>Nematoda</taxon>
        <taxon>Chromadorea</taxon>
        <taxon>Rhabditida</taxon>
        <taxon>Tylenchina</taxon>
        <taxon>Tylenchomorpha</taxon>
        <taxon>Tylenchoidea</taxon>
        <taxon>Meloidogynidae</taxon>
        <taxon>Meloidogyninae</taxon>
        <taxon>Meloidogyne</taxon>
    </lineage>
</organism>
<sequence length="338" mass="37949">MKPLSLKGHGRPITRVRINQEGDILFSSGKDKHICVWYTENGERIGTYEGHTGVVWDVDVSWDTKTLVSASGDQHMMVWDVETGAQLNDSEVGSVVRSIGLSYSGNLAVLSTQKAISNRAGVFVQDLREFSKKFEPTLRIEIDQPSSTCLFSHLDDTIILGTQNGQLHLYDLRQPNDAKDFSSPHNFPINELQKSGDETFLISSSKDKTAQLHDSRTLQQLKKYKSTRPVNSAAISPTRDHIILGGGEESVNVTMTSTSSGQFEAKLYHMIFEEEFARFKGHFGPINSITFDPTGDIGKYRKIEEIKVFNRQDWGIGRDISKNLYRYPVSVRSLCVKL</sequence>
<dbReference type="SMART" id="SM00320">
    <property type="entry name" value="WD40"/>
    <property type="match status" value="5"/>
</dbReference>
<evidence type="ECO:0000256" key="8">
    <source>
        <dbReference type="PROSITE-ProRule" id="PRU00221"/>
    </source>
</evidence>
<dbReference type="OrthoDB" id="24966at2759"/>
<dbReference type="InterPro" id="IPR015943">
    <property type="entry name" value="WD40/YVTN_repeat-like_dom_sf"/>
</dbReference>
<dbReference type="GO" id="GO:0071541">
    <property type="term" value="C:eukaryotic translation initiation factor 3 complex, eIF3m"/>
    <property type="evidence" value="ECO:0007669"/>
    <property type="project" value="TreeGrafter"/>
</dbReference>
<dbReference type="Gene3D" id="2.130.10.10">
    <property type="entry name" value="YVTN repeat-like/Quinoprotein amine dehydrogenase"/>
    <property type="match status" value="1"/>
</dbReference>
<dbReference type="GO" id="GO:0003743">
    <property type="term" value="F:translation initiation factor activity"/>
    <property type="evidence" value="ECO:0007669"/>
    <property type="project" value="UniProtKB-KW"/>
</dbReference>
<gene>
    <name evidence="9" type="ORF">MENT_LOCUS6278</name>
</gene>
<protein>
    <recommendedName>
        <fullName evidence="7">Serine-threonine kinase receptor-associated protein</fullName>
    </recommendedName>
</protein>
<dbReference type="GO" id="GO:0002183">
    <property type="term" value="P:cytoplasmic translational initiation"/>
    <property type="evidence" value="ECO:0007669"/>
    <property type="project" value="TreeGrafter"/>
</dbReference>
<dbReference type="PROSITE" id="PS50294">
    <property type="entry name" value="WD_REPEATS_REGION"/>
    <property type="match status" value="2"/>
</dbReference>
<feature type="repeat" description="WD" evidence="8">
    <location>
        <begin position="6"/>
        <end position="47"/>
    </location>
</feature>
<comment type="similarity">
    <text evidence="6">Belongs to the WD repeat STRAP family.</text>
</comment>
<dbReference type="PANTHER" id="PTHR19877">
    <property type="entry name" value="EUKARYOTIC TRANSLATION INITIATION FACTOR 3 SUBUNIT I"/>
    <property type="match status" value="1"/>
</dbReference>
<dbReference type="InterPro" id="IPR027525">
    <property type="entry name" value="eIF3i"/>
</dbReference>
<keyword evidence="3 8" id="KW-0853">WD repeat</keyword>
<dbReference type="PROSITE" id="PS50082">
    <property type="entry name" value="WD_REPEATS_2"/>
    <property type="match status" value="2"/>
</dbReference>
<comment type="caution">
    <text evidence="9">The sequence shown here is derived from an EMBL/GenBank/DDBJ whole genome shotgun (WGS) entry which is preliminary data.</text>
</comment>
<feature type="repeat" description="WD" evidence="8">
    <location>
        <begin position="48"/>
        <end position="89"/>
    </location>
</feature>
<dbReference type="GO" id="GO:0003723">
    <property type="term" value="F:RNA binding"/>
    <property type="evidence" value="ECO:0007669"/>
    <property type="project" value="TreeGrafter"/>
</dbReference>